<evidence type="ECO:0000259" key="3">
    <source>
        <dbReference type="PROSITE" id="PS50977"/>
    </source>
</evidence>
<dbReference type="EMBL" id="JABZGF010000264">
    <property type="protein sequence ID" value="MBF0966974.1"/>
    <property type="molecule type" value="Genomic_DNA"/>
</dbReference>
<dbReference type="AlphaFoldDB" id="A0A929RRP5"/>
<dbReference type="Proteomes" id="UP000759246">
    <property type="component" value="Unassembled WGS sequence"/>
</dbReference>
<feature type="domain" description="HTH tetR-type" evidence="3">
    <location>
        <begin position="5"/>
        <end position="65"/>
    </location>
</feature>
<gene>
    <name evidence="4" type="ORF">HXK09_07470</name>
</gene>
<dbReference type="Gene3D" id="1.10.357.10">
    <property type="entry name" value="Tetracycline Repressor, domain 2"/>
    <property type="match status" value="1"/>
</dbReference>
<dbReference type="InterPro" id="IPR009057">
    <property type="entry name" value="Homeodomain-like_sf"/>
</dbReference>
<dbReference type="RefSeq" id="WP_073983025.1">
    <property type="nucleotide sequence ID" value="NZ_CAJZKY010000030.1"/>
</dbReference>
<reference evidence="4" key="1">
    <citation type="submission" date="2020-04" db="EMBL/GenBank/DDBJ databases">
        <title>Deep metagenomics examines the oral microbiome during advanced dental caries in children, revealing novel taxa and co-occurrences with host molecules.</title>
        <authorList>
            <person name="Baker J.L."/>
            <person name="Morton J.T."/>
            <person name="Dinis M."/>
            <person name="Alvarez R."/>
            <person name="Tran N.C."/>
            <person name="Knight R."/>
            <person name="Edlund A."/>
        </authorList>
    </citation>
    <scope>NUCLEOTIDE SEQUENCE</scope>
    <source>
        <strain evidence="4">JCVI_30_bin.13</strain>
    </source>
</reference>
<accession>A0A929RRP5</accession>
<evidence type="ECO:0000313" key="4">
    <source>
        <dbReference type="EMBL" id="MBF0966974.1"/>
    </source>
</evidence>
<evidence type="ECO:0000256" key="1">
    <source>
        <dbReference type="ARBA" id="ARBA00023125"/>
    </source>
</evidence>
<name>A0A929RRP5_9ACTO</name>
<organism evidence="4 5">
    <name type="scientific">Actinomyces bouchesdurhonensis</name>
    <dbReference type="NCBI Taxonomy" id="1852361"/>
    <lineage>
        <taxon>Bacteria</taxon>
        <taxon>Bacillati</taxon>
        <taxon>Actinomycetota</taxon>
        <taxon>Actinomycetes</taxon>
        <taxon>Actinomycetales</taxon>
        <taxon>Actinomycetaceae</taxon>
        <taxon>Actinomyces</taxon>
    </lineage>
</organism>
<dbReference type="OrthoDB" id="9810250at2"/>
<keyword evidence="1 2" id="KW-0238">DNA-binding</keyword>
<evidence type="ECO:0000256" key="2">
    <source>
        <dbReference type="PROSITE-ProRule" id="PRU00335"/>
    </source>
</evidence>
<evidence type="ECO:0000313" key="5">
    <source>
        <dbReference type="Proteomes" id="UP000759246"/>
    </source>
</evidence>
<dbReference type="GO" id="GO:0003677">
    <property type="term" value="F:DNA binding"/>
    <property type="evidence" value="ECO:0007669"/>
    <property type="project" value="UniProtKB-UniRule"/>
</dbReference>
<dbReference type="Pfam" id="PF00440">
    <property type="entry name" value="TetR_N"/>
    <property type="match status" value="1"/>
</dbReference>
<feature type="DNA-binding region" description="H-T-H motif" evidence="2">
    <location>
        <begin position="28"/>
        <end position="47"/>
    </location>
</feature>
<proteinExistence type="predicted"/>
<dbReference type="InterPro" id="IPR001647">
    <property type="entry name" value="HTH_TetR"/>
</dbReference>
<protein>
    <submittedName>
        <fullName evidence="4">TetR family transcriptional regulator</fullName>
    </submittedName>
</protein>
<dbReference type="PROSITE" id="PS50977">
    <property type="entry name" value="HTH_TETR_2"/>
    <property type="match status" value="1"/>
</dbReference>
<dbReference type="SUPFAM" id="SSF46689">
    <property type="entry name" value="Homeodomain-like"/>
    <property type="match status" value="1"/>
</dbReference>
<sequence length="179" mass="19736">MAPPIDAREKLGTALRHALKQTPLSKISVSALTRAAGVTRQAFYYHFNSLNDLNAWVFREEVTSRLTTSSGEWLDAVEATMMWMHEHRDETAAAMKTIEANDLWAFLVSNAQELIESRLPGSASATARDVVAQHFALATAAHMAQWMLSGLEVNPSLAIARMRVLMTDQTTPALARLAN</sequence>
<comment type="caution">
    <text evidence="4">The sequence shown here is derived from an EMBL/GenBank/DDBJ whole genome shotgun (WGS) entry which is preliminary data.</text>
</comment>